<accession>A0AAN7QAP8</accession>
<name>A0AAN7QAP8_9COLE</name>
<dbReference type="AlphaFoldDB" id="A0AAN7QAP8"/>
<dbReference type="Proteomes" id="UP001353858">
    <property type="component" value="Unassembled WGS sequence"/>
</dbReference>
<reference evidence="2" key="1">
    <citation type="submission" date="2023-01" db="EMBL/GenBank/DDBJ databases">
        <title>Key to firefly adult light organ development and bioluminescence: homeobox transcription factors regulate luciferase expression and transportation to peroxisome.</title>
        <authorList>
            <person name="Fu X."/>
        </authorList>
    </citation>
    <scope>NUCLEOTIDE SEQUENCE [LARGE SCALE GENOMIC DNA]</scope>
</reference>
<evidence type="ECO:0000313" key="2">
    <source>
        <dbReference type="Proteomes" id="UP001353858"/>
    </source>
</evidence>
<sequence>MKKRGQTEARIDSKLFEQLEDERKYWRNVLLRVVVAVKSLATRGLSFRGKTDTFGSTNNGNFMMLLEAISEFDPVDSTPDITNVDQLSLIVRFVQDNAEPVERFLCFLPNTGHKAENIVASHWNQIISPLKAIKSDSPYQKVFVKNKATGLLAQLNSLETAILSEFWGSVLKQFNIASKILQGVDTDVEVVSRLYESFITFVESKRESFDAFEAAGKKKF</sequence>
<protein>
    <submittedName>
        <fullName evidence="1">Uncharacterized protein</fullName>
    </submittedName>
</protein>
<dbReference type="PANTHER" id="PTHR45749">
    <property type="match status" value="1"/>
</dbReference>
<gene>
    <name evidence="1" type="ORF">RN001_015612</name>
</gene>
<comment type="caution">
    <text evidence="1">The sequence shown here is derived from an EMBL/GenBank/DDBJ whole genome shotgun (WGS) entry which is preliminary data.</text>
</comment>
<dbReference type="PANTHER" id="PTHR45749:SF23">
    <property type="entry name" value="ZINC FINGER MYM-TYPE PROTEIN 1-LIKE"/>
    <property type="match status" value="1"/>
</dbReference>
<proteinExistence type="predicted"/>
<evidence type="ECO:0000313" key="1">
    <source>
        <dbReference type="EMBL" id="KAK4871488.1"/>
    </source>
</evidence>
<dbReference type="EMBL" id="JARPUR010000008">
    <property type="protein sequence ID" value="KAK4871488.1"/>
    <property type="molecule type" value="Genomic_DNA"/>
</dbReference>
<organism evidence="1 2">
    <name type="scientific">Aquatica leii</name>
    <dbReference type="NCBI Taxonomy" id="1421715"/>
    <lineage>
        <taxon>Eukaryota</taxon>
        <taxon>Metazoa</taxon>
        <taxon>Ecdysozoa</taxon>
        <taxon>Arthropoda</taxon>
        <taxon>Hexapoda</taxon>
        <taxon>Insecta</taxon>
        <taxon>Pterygota</taxon>
        <taxon>Neoptera</taxon>
        <taxon>Endopterygota</taxon>
        <taxon>Coleoptera</taxon>
        <taxon>Polyphaga</taxon>
        <taxon>Elateriformia</taxon>
        <taxon>Elateroidea</taxon>
        <taxon>Lampyridae</taxon>
        <taxon>Luciolinae</taxon>
        <taxon>Aquatica</taxon>
    </lineage>
</organism>
<keyword evidence="2" id="KW-1185">Reference proteome</keyword>